<comment type="caution">
    <text evidence="8">The sequence shown here is derived from an EMBL/GenBank/DDBJ whole genome shotgun (WGS) entry which is preliminary data.</text>
</comment>
<evidence type="ECO:0000259" key="7">
    <source>
        <dbReference type="Pfam" id="PF04545"/>
    </source>
</evidence>
<keyword evidence="2" id="KW-0805">Transcription regulation</keyword>
<dbReference type="Pfam" id="PF04542">
    <property type="entry name" value="Sigma70_r2"/>
    <property type="match status" value="1"/>
</dbReference>
<evidence type="ECO:0000256" key="3">
    <source>
        <dbReference type="ARBA" id="ARBA00023082"/>
    </source>
</evidence>
<dbReference type="PANTHER" id="PTHR43133">
    <property type="entry name" value="RNA POLYMERASE ECF-TYPE SIGMA FACTO"/>
    <property type="match status" value="1"/>
</dbReference>
<dbReference type="InterPro" id="IPR013325">
    <property type="entry name" value="RNA_pol_sigma_r2"/>
</dbReference>
<dbReference type="SUPFAM" id="SSF88946">
    <property type="entry name" value="Sigma2 domain of RNA polymerase sigma factors"/>
    <property type="match status" value="1"/>
</dbReference>
<dbReference type="Gene3D" id="1.10.10.10">
    <property type="entry name" value="Winged helix-like DNA-binding domain superfamily/Winged helix DNA-binding domain"/>
    <property type="match status" value="1"/>
</dbReference>
<gene>
    <name evidence="8" type="ORF">H9638_16060</name>
</gene>
<dbReference type="InterPro" id="IPR013324">
    <property type="entry name" value="RNA_pol_sigma_r3/r4-like"/>
</dbReference>
<accession>A0ABR8YN40</accession>
<organism evidence="8 9">
    <name type="scientific">Arthrobacter pullicola</name>
    <dbReference type="NCBI Taxonomy" id="2762224"/>
    <lineage>
        <taxon>Bacteria</taxon>
        <taxon>Bacillati</taxon>
        <taxon>Actinomycetota</taxon>
        <taxon>Actinomycetes</taxon>
        <taxon>Micrococcales</taxon>
        <taxon>Micrococcaceae</taxon>
        <taxon>Arthrobacter</taxon>
    </lineage>
</organism>
<evidence type="ECO:0000313" key="9">
    <source>
        <dbReference type="Proteomes" id="UP000652763"/>
    </source>
</evidence>
<protein>
    <submittedName>
        <fullName evidence="8">Sigma-70 family RNA polymerase sigma factor</fullName>
    </submittedName>
</protein>
<sequence>MSQMSSGAPEWDDVLDGAFAAGEEAALAEAYRRFAPLIRTMALRRLLDPAAADDAVQEVFIRAWRYRESYSPDRSTLAAWLVGISRNVAVSMTTSRIREDDVLEGAAARDQRVPYLVPDPEGVADKVVLDAELTRLGEPQHSILRMAFHEDLTHQQISERLKLPLGTVKSHIRRGLIQLRQRLEVSDAPAR</sequence>
<name>A0ABR8YN40_9MICC</name>
<dbReference type="InterPro" id="IPR036388">
    <property type="entry name" value="WH-like_DNA-bd_sf"/>
</dbReference>
<dbReference type="SUPFAM" id="SSF88659">
    <property type="entry name" value="Sigma3 and sigma4 domains of RNA polymerase sigma factors"/>
    <property type="match status" value="1"/>
</dbReference>
<proteinExistence type="inferred from homology"/>
<evidence type="ECO:0000256" key="2">
    <source>
        <dbReference type="ARBA" id="ARBA00023015"/>
    </source>
</evidence>
<dbReference type="Gene3D" id="1.10.1740.10">
    <property type="match status" value="1"/>
</dbReference>
<evidence type="ECO:0000256" key="4">
    <source>
        <dbReference type="ARBA" id="ARBA00023125"/>
    </source>
</evidence>
<dbReference type="Pfam" id="PF04545">
    <property type="entry name" value="Sigma70_r4"/>
    <property type="match status" value="1"/>
</dbReference>
<evidence type="ECO:0000256" key="5">
    <source>
        <dbReference type="ARBA" id="ARBA00023163"/>
    </source>
</evidence>
<dbReference type="InterPro" id="IPR007630">
    <property type="entry name" value="RNA_pol_sigma70_r4"/>
</dbReference>
<dbReference type="EMBL" id="JACSQC010000009">
    <property type="protein sequence ID" value="MBD8045324.1"/>
    <property type="molecule type" value="Genomic_DNA"/>
</dbReference>
<comment type="similarity">
    <text evidence="1">Belongs to the sigma-70 factor family. ECF subfamily.</text>
</comment>
<dbReference type="InterPro" id="IPR007627">
    <property type="entry name" value="RNA_pol_sigma70_r2"/>
</dbReference>
<feature type="domain" description="RNA polymerase sigma-70 region 2" evidence="6">
    <location>
        <begin position="31"/>
        <end position="92"/>
    </location>
</feature>
<evidence type="ECO:0000259" key="6">
    <source>
        <dbReference type="Pfam" id="PF04542"/>
    </source>
</evidence>
<keyword evidence="5" id="KW-0804">Transcription</keyword>
<reference evidence="8 9" key="1">
    <citation type="submission" date="2020-08" db="EMBL/GenBank/DDBJ databases">
        <title>A Genomic Blueprint of the Chicken Gut Microbiome.</title>
        <authorList>
            <person name="Gilroy R."/>
            <person name="Ravi A."/>
            <person name="Getino M."/>
            <person name="Pursley I."/>
            <person name="Horton D.L."/>
            <person name="Alikhan N.-F."/>
            <person name="Baker D."/>
            <person name="Gharbi K."/>
            <person name="Hall N."/>
            <person name="Watson M."/>
            <person name="Adriaenssens E.M."/>
            <person name="Foster-Nyarko E."/>
            <person name="Jarju S."/>
            <person name="Secka A."/>
            <person name="Antonio M."/>
            <person name="Oren A."/>
            <person name="Chaudhuri R."/>
            <person name="La Ragione R.M."/>
            <person name="Hildebrand F."/>
            <person name="Pallen M.J."/>
        </authorList>
    </citation>
    <scope>NUCLEOTIDE SEQUENCE [LARGE SCALE GENOMIC DNA]</scope>
    <source>
        <strain evidence="8 9">Sa2BUA2</strain>
    </source>
</reference>
<keyword evidence="3" id="KW-0731">Sigma factor</keyword>
<keyword evidence="9" id="KW-1185">Reference proteome</keyword>
<dbReference type="InterPro" id="IPR039425">
    <property type="entry name" value="RNA_pol_sigma-70-like"/>
</dbReference>
<dbReference type="PANTHER" id="PTHR43133:SF62">
    <property type="entry name" value="RNA POLYMERASE SIGMA FACTOR SIGZ"/>
    <property type="match status" value="1"/>
</dbReference>
<dbReference type="Proteomes" id="UP000652763">
    <property type="component" value="Unassembled WGS sequence"/>
</dbReference>
<evidence type="ECO:0000313" key="8">
    <source>
        <dbReference type="EMBL" id="MBD8045324.1"/>
    </source>
</evidence>
<keyword evidence="4" id="KW-0238">DNA-binding</keyword>
<feature type="domain" description="RNA polymerase sigma-70 region 4" evidence="7">
    <location>
        <begin position="135"/>
        <end position="181"/>
    </location>
</feature>
<dbReference type="InterPro" id="IPR014284">
    <property type="entry name" value="RNA_pol_sigma-70_dom"/>
</dbReference>
<evidence type="ECO:0000256" key="1">
    <source>
        <dbReference type="ARBA" id="ARBA00010641"/>
    </source>
</evidence>
<dbReference type="NCBIfam" id="TIGR02937">
    <property type="entry name" value="sigma70-ECF"/>
    <property type="match status" value="1"/>
</dbReference>